<gene>
    <name evidence="1" type="ORF">An12g10800</name>
</gene>
<accession>A0AAJ8E0B5</accession>
<dbReference type="RefSeq" id="XP_059602001.1">
    <property type="nucleotide sequence ID" value="XM_059743741.1"/>
</dbReference>
<protein>
    <submittedName>
        <fullName evidence="1">Uncharacterized protein</fullName>
    </submittedName>
</protein>
<proteinExistence type="predicted"/>
<dbReference type="AlphaFoldDB" id="A0AAJ8E0B5"/>
<reference evidence="1" key="1">
    <citation type="submission" date="2025-02" db="EMBL/GenBank/DDBJ databases">
        <authorList>
            <consortium name="NCBI Genome Project"/>
        </authorList>
    </citation>
    <scope>NUCLEOTIDE SEQUENCE</scope>
</reference>
<evidence type="ECO:0000313" key="1">
    <source>
        <dbReference type="RefSeq" id="XP_059602001.1"/>
    </source>
</evidence>
<dbReference type="GeneID" id="84592764"/>
<name>A0AAJ8E0B5_ASPNG</name>
<reference evidence="1" key="2">
    <citation type="submission" date="2025-08" db="UniProtKB">
        <authorList>
            <consortium name="RefSeq"/>
        </authorList>
    </citation>
    <scope>IDENTIFICATION</scope>
</reference>
<dbReference type="VEuPathDB" id="FungiDB:An12g10800"/>
<organism evidence="1">
    <name type="scientific">Aspergillus niger</name>
    <dbReference type="NCBI Taxonomy" id="5061"/>
    <lineage>
        <taxon>Eukaryota</taxon>
        <taxon>Fungi</taxon>
        <taxon>Dikarya</taxon>
        <taxon>Ascomycota</taxon>
        <taxon>Pezizomycotina</taxon>
        <taxon>Eurotiomycetes</taxon>
        <taxon>Eurotiomycetidae</taxon>
        <taxon>Eurotiales</taxon>
        <taxon>Aspergillaceae</taxon>
        <taxon>Aspergillus</taxon>
        <taxon>Aspergillus subgen. Circumdati</taxon>
    </lineage>
</organism>
<dbReference type="KEGG" id="ang:An12g10800"/>
<sequence>MKYFNGISLQQQCMVYQFTVSYLFYPIMLPDCSPRPSFAKSKQTQLGAQDCYTQQQESKAQQSA</sequence>